<dbReference type="OMA" id="QRRICPE"/>
<accession>A0A2R6PYJ5</accession>
<dbReference type="InParanoid" id="A0A2R6PYJ5"/>
<dbReference type="Gramene" id="PSR98612">
    <property type="protein sequence ID" value="PSR98612"/>
    <property type="gene ID" value="CEY00_Acc25130"/>
</dbReference>
<dbReference type="EMBL" id="NKQK01000022">
    <property type="protein sequence ID" value="PSR98612.1"/>
    <property type="molecule type" value="Genomic_DNA"/>
</dbReference>
<protein>
    <submittedName>
        <fullName evidence="3">LOB domain-containing protein</fullName>
    </submittedName>
</protein>
<evidence type="ECO:0000259" key="2">
    <source>
        <dbReference type="PROSITE" id="PS50891"/>
    </source>
</evidence>
<gene>
    <name evidence="3" type="ORF">CEY00_Acc25130</name>
</gene>
<reference evidence="3 4" key="1">
    <citation type="submission" date="2017-07" db="EMBL/GenBank/DDBJ databases">
        <title>An improved, manually edited Actinidia chinensis var. chinensis (kiwifruit) genome highlights the challenges associated with draft genomes and gene prediction in plants.</title>
        <authorList>
            <person name="Pilkington S."/>
            <person name="Crowhurst R."/>
            <person name="Hilario E."/>
            <person name="Nardozza S."/>
            <person name="Fraser L."/>
            <person name="Peng Y."/>
            <person name="Gunaseelan K."/>
            <person name="Simpson R."/>
            <person name="Tahir J."/>
            <person name="Deroles S."/>
            <person name="Templeton K."/>
            <person name="Luo Z."/>
            <person name="Davy M."/>
            <person name="Cheng C."/>
            <person name="Mcneilage M."/>
            <person name="Scaglione D."/>
            <person name="Liu Y."/>
            <person name="Zhang Q."/>
            <person name="Datson P."/>
            <person name="De Silva N."/>
            <person name="Gardiner S."/>
            <person name="Bassett H."/>
            <person name="Chagne D."/>
            <person name="Mccallum J."/>
            <person name="Dzierzon H."/>
            <person name="Deng C."/>
            <person name="Wang Y.-Y."/>
            <person name="Barron N."/>
            <person name="Manako K."/>
            <person name="Bowen J."/>
            <person name="Foster T."/>
            <person name="Erridge Z."/>
            <person name="Tiffin H."/>
            <person name="Waite C."/>
            <person name="Davies K."/>
            <person name="Grierson E."/>
            <person name="Laing W."/>
            <person name="Kirk R."/>
            <person name="Chen X."/>
            <person name="Wood M."/>
            <person name="Montefiori M."/>
            <person name="Brummell D."/>
            <person name="Schwinn K."/>
            <person name="Catanach A."/>
            <person name="Fullerton C."/>
            <person name="Li D."/>
            <person name="Meiyalaghan S."/>
            <person name="Nieuwenhuizen N."/>
            <person name="Read N."/>
            <person name="Prakash R."/>
            <person name="Hunter D."/>
            <person name="Zhang H."/>
            <person name="Mckenzie M."/>
            <person name="Knabel M."/>
            <person name="Harris A."/>
            <person name="Allan A."/>
            <person name="Chen A."/>
            <person name="Janssen B."/>
            <person name="Plunkett B."/>
            <person name="Dwamena C."/>
            <person name="Voogd C."/>
            <person name="Leif D."/>
            <person name="Lafferty D."/>
            <person name="Souleyre E."/>
            <person name="Varkonyi-Gasic E."/>
            <person name="Gambi F."/>
            <person name="Hanley J."/>
            <person name="Yao J.-L."/>
            <person name="Cheung J."/>
            <person name="David K."/>
            <person name="Warren B."/>
            <person name="Marsh K."/>
            <person name="Snowden K."/>
            <person name="Lin-Wang K."/>
            <person name="Brian L."/>
            <person name="Martinez-Sanchez M."/>
            <person name="Wang M."/>
            <person name="Ileperuma N."/>
            <person name="Macnee N."/>
            <person name="Campin R."/>
            <person name="Mcatee P."/>
            <person name="Drummond R."/>
            <person name="Espley R."/>
            <person name="Ireland H."/>
            <person name="Wu R."/>
            <person name="Atkinson R."/>
            <person name="Karunairetnam S."/>
            <person name="Bulley S."/>
            <person name="Chunkath S."/>
            <person name="Hanley Z."/>
            <person name="Storey R."/>
            <person name="Thrimawithana A."/>
            <person name="Thomson S."/>
            <person name="David C."/>
            <person name="Testolin R."/>
        </authorList>
    </citation>
    <scope>NUCLEOTIDE SEQUENCE [LARGE SCALE GENOMIC DNA]</scope>
    <source>
        <strain evidence="4">cv. Red5</strain>
        <tissue evidence="3">Young leaf</tissue>
    </source>
</reference>
<dbReference type="Pfam" id="PF03195">
    <property type="entry name" value="LOB"/>
    <property type="match status" value="1"/>
</dbReference>
<comment type="similarity">
    <text evidence="1">Belongs to the LOB domain-containing protein family.</text>
</comment>
<dbReference type="PANTHER" id="PTHR31301:SF165">
    <property type="entry name" value="LOB DOMAIN PROTEIN"/>
    <property type="match status" value="1"/>
</dbReference>
<dbReference type="STRING" id="1590841.A0A2R6PYJ5"/>
<sequence length="167" mass="19375">MANCASCAHQRRICPEGCVMALHFPRTRTQEFQLVNRVFGVSNAIKILKDLDFSQQKETVEALIWEAEAWEQDPICGPLGLYERLEEQILMLKEEIQMLKEEIQMPGEQNPVIQERGFDLERDNGHIHVQQQNVANPSFVQDLERERTHGVRGFHHQEQERGNNSGR</sequence>
<dbReference type="PANTHER" id="PTHR31301">
    <property type="entry name" value="LOB DOMAIN-CONTAINING PROTEIN 4-RELATED"/>
    <property type="match status" value="1"/>
</dbReference>
<dbReference type="PROSITE" id="PS50891">
    <property type="entry name" value="LOB"/>
    <property type="match status" value="1"/>
</dbReference>
<reference evidence="4" key="2">
    <citation type="journal article" date="2018" name="BMC Genomics">
        <title>A manually annotated Actinidia chinensis var. chinensis (kiwifruit) genome highlights the challenges associated with draft genomes and gene prediction in plants.</title>
        <authorList>
            <person name="Pilkington S.M."/>
            <person name="Crowhurst R."/>
            <person name="Hilario E."/>
            <person name="Nardozza S."/>
            <person name="Fraser L."/>
            <person name="Peng Y."/>
            <person name="Gunaseelan K."/>
            <person name="Simpson R."/>
            <person name="Tahir J."/>
            <person name="Deroles S.C."/>
            <person name="Templeton K."/>
            <person name="Luo Z."/>
            <person name="Davy M."/>
            <person name="Cheng C."/>
            <person name="McNeilage M."/>
            <person name="Scaglione D."/>
            <person name="Liu Y."/>
            <person name="Zhang Q."/>
            <person name="Datson P."/>
            <person name="De Silva N."/>
            <person name="Gardiner S.E."/>
            <person name="Bassett H."/>
            <person name="Chagne D."/>
            <person name="McCallum J."/>
            <person name="Dzierzon H."/>
            <person name="Deng C."/>
            <person name="Wang Y.Y."/>
            <person name="Barron L."/>
            <person name="Manako K."/>
            <person name="Bowen J."/>
            <person name="Foster T.M."/>
            <person name="Erridge Z.A."/>
            <person name="Tiffin H."/>
            <person name="Waite C.N."/>
            <person name="Davies K.M."/>
            <person name="Grierson E.P."/>
            <person name="Laing W.A."/>
            <person name="Kirk R."/>
            <person name="Chen X."/>
            <person name="Wood M."/>
            <person name="Montefiori M."/>
            <person name="Brummell D.A."/>
            <person name="Schwinn K.E."/>
            <person name="Catanach A."/>
            <person name="Fullerton C."/>
            <person name="Li D."/>
            <person name="Meiyalaghan S."/>
            <person name="Nieuwenhuizen N."/>
            <person name="Read N."/>
            <person name="Prakash R."/>
            <person name="Hunter D."/>
            <person name="Zhang H."/>
            <person name="McKenzie M."/>
            <person name="Knabel M."/>
            <person name="Harris A."/>
            <person name="Allan A.C."/>
            <person name="Gleave A."/>
            <person name="Chen A."/>
            <person name="Janssen B.J."/>
            <person name="Plunkett B."/>
            <person name="Ampomah-Dwamena C."/>
            <person name="Voogd C."/>
            <person name="Leif D."/>
            <person name="Lafferty D."/>
            <person name="Souleyre E.J.F."/>
            <person name="Varkonyi-Gasic E."/>
            <person name="Gambi F."/>
            <person name="Hanley J."/>
            <person name="Yao J.L."/>
            <person name="Cheung J."/>
            <person name="David K.M."/>
            <person name="Warren B."/>
            <person name="Marsh K."/>
            <person name="Snowden K.C."/>
            <person name="Lin-Wang K."/>
            <person name="Brian L."/>
            <person name="Martinez-Sanchez M."/>
            <person name="Wang M."/>
            <person name="Ileperuma N."/>
            <person name="Macnee N."/>
            <person name="Campin R."/>
            <person name="McAtee P."/>
            <person name="Drummond R.S.M."/>
            <person name="Espley R.V."/>
            <person name="Ireland H.S."/>
            <person name="Wu R."/>
            <person name="Atkinson R.G."/>
            <person name="Karunairetnam S."/>
            <person name="Bulley S."/>
            <person name="Chunkath S."/>
            <person name="Hanley Z."/>
            <person name="Storey R."/>
            <person name="Thrimawithana A.H."/>
            <person name="Thomson S."/>
            <person name="David C."/>
            <person name="Testolin R."/>
            <person name="Huang H."/>
            <person name="Hellens R.P."/>
            <person name="Schaffer R.J."/>
        </authorList>
    </citation>
    <scope>NUCLEOTIDE SEQUENCE [LARGE SCALE GENOMIC DNA]</scope>
    <source>
        <strain evidence="4">cv. Red5</strain>
    </source>
</reference>
<evidence type="ECO:0000313" key="3">
    <source>
        <dbReference type="EMBL" id="PSR98612.1"/>
    </source>
</evidence>
<proteinExistence type="inferred from homology"/>
<evidence type="ECO:0000256" key="1">
    <source>
        <dbReference type="ARBA" id="ARBA00005474"/>
    </source>
</evidence>
<evidence type="ECO:0000313" key="4">
    <source>
        <dbReference type="Proteomes" id="UP000241394"/>
    </source>
</evidence>
<keyword evidence="4" id="KW-1185">Reference proteome</keyword>
<feature type="domain" description="LOB" evidence="2">
    <location>
        <begin position="2"/>
        <end position="103"/>
    </location>
</feature>
<dbReference type="OrthoDB" id="1937566at2759"/>
<dbReference type="Proteomes" id="UP000241394">
    <property type="component" value="Chromosome LG22"/>
</dbReference>
<organism evidence="3 4">
    <name type="scientific">Actinidia chinensis var. chinensis</name>
    <name type="common">Chinese soft-hair kiwi</name>
    <dbReference type="NCBI Taxonomy" id="1590841"/>
    <lineage>
        <taxon>Eukaryota</taxon>
        <taxon>Viridiplantae</taxon>
        <taxon>Streptophyta</taxon>
        <taxon>Embryophyta</taxon>
        <taxon>Tracheophyta</taxon>
        <taxon>Spermatophyta</taxon>
        <taxon>Magnoliopsida</taxon>
        <taxon>eudicotyledons</taxon>
        <taxon>Gunneridae</taxon>
        <taxon>Pentapetalae</taxon>
        <taxon>asterids</taxon>
        <taxon>Ericales</taxon>
        <taxon>Actinidiaceae</taxon>
        <taxon>Actinidia</taxon>
    </lineage>
</organism>
<dbReference type="InterPro" id="IPR004883">
    <property type="entry name" value="LOB"/>
</dbReference>
<comment type="caution">
    <text evidence="3">The sequence shown here is derived from an EMBL/GenBank/DDBJ whole genome shotgun (WGS) entry which is preliminary data.</text>
</comment>
<dbReference type="AlphaFoldDB" id="A0A2R6PYJ5"/>
<name>A0A2R6PYJ5_ACTCC</name>